<organism evidence="2 3">
    <name type="scientific">Escherichia phage phiSUSP1</name>
    <dbReference type="NCBI Taxonomy" id="1718606"/>
    <lineage>
        <taxon>Viruses</taxon>
        <taxon>Duplodnaviria</taxon>
        <taxon>Heunggongvirae</taxon>
        <taxon>Uroviricota</taxon>
        <taxon>Caudoviricetes</taxon>
        <taxon>Andersonviridae</taxon>
        <taxon>Ounavirinae</taxon>
        <taxon>Mooglevirus</taxon>
        <taxon>Mooglevirus susp1</taxon>
        <taxon>Suspvirus SUSP1</taxon>
    </lineage>
</organism>
<dbReference type="RefSeq" id="YP_009199365.1">
    <property type="nucleotide sequence ID" value="NC_028808.2"/>
</dbReference>
<evidence type="ECO:0000256" key="1">
    <source>
        <dbReference type="SAM" id="MobiDB-lite"/>
    </source>
</evidence>
<accession>A0A0N9S0Q8</accession>
<proteinExistence type="predicted"/>
<dbReference type="GeneID" id="26626555"/>
<dbReference type="Proteomes" id="UP000202424">
    <property type="component" value="Segment"/>
</dbReference>
<feature type="compositionally biased region" description="Basic and acidic residues" evidence="1">
    <location>
        <begin position="53"/>
        <end position="62"/>
    </location>
</feature>
<dbReference type="KEGG" id="vg:26626555"/>
<protein>
    <submittedName>
        <fullName evidence="2">Uncharacterized protein</fullName>
    </submittedName>
</protein>
<evidence type="ECO:0000313" key="2">
    <source>
        <dbReference type="EMBL" id="ALH47005.1"/>
    </source>
</evidence>
<keyword evidence="3" id="KW-1185">Reference proteome</keyword>
<sequence length="78" mass="8894">MIKTPIQPFGFSSLNELKEHLDKSYYNEQPVTVIKSDLAKLVDIAIQATQNETEAKAEEKPKKAEKKTKKSDENKTEE</sequence>
<dbReference type="EMBL" id="KT454805">
    <property type="protein sequence ID" value="ALH47005.1"/>
    <property type="molecule type" value="Genomic_DNA"/>
</dbReference>
<dbReference type="OrthoDB" id="26167at10239"/>
<name>A0A0N9S0Q8_9CAUD</name>
<reference evidence="2 3" key="1">
    <citation type="journal article" date="2017" name="MBio">
        <title>Novel 'Superspreader' Bacteriophages Promote Horizontal Gene Transfer by Transformation.</title>
        <authorList>
            <person name="Keen E.C."/>
            <person name="Bliskovsky V.V."/>
            <person name="Malagon F."/>
            <person name="Baker J.D."/>
            <person name="Prince J.S."/>
            <person name="Klaus J.S."/>
            <person name="Adhya S.L."/>
        </authorList>
    </citation>
    <scope>NUCLEOTIDE SEQUENCE [LARGE SCALE GENOMIC DNA]</scope>
</reference>
<evidence type="ECO:0000313" key="3">
    <source>
        <dbReference type="Proteomes" id="UP000202424"/>
    </source>
</evidence>
<feature type="region of interest" description="Disordered" evidence="1">
    <location>
        <begin position="50"/>
        <end position="78"/>
    </location>
</feature>